<keyword evidence="8" id="KW-0067">ATP-binding</keyword>
<evidence type="ECO:0000313" key="18">
    <source>
        <dbReference type="Proteomes" id="UP000007110"/>
    </source>
</evidence>
<feature type="domain" description="ABC transmembrane type-1" evidence="16">
    <location>
        <begin position="370"/>
        <end position="650"/>
    </location>
</feature>
<dbReference type="PROSITE" id="PS00211">
    <property type="entry name" value="ABC_TRANSPORTER_1"/>
    <property type="match status" value="1"/>
</dbReference>
<keyword evidence="6" id="KW-0677">Repeat</keyword>
<dbReference type="InterPro" id="IPR027417">
    <property type="entry name" value="P-loop_NTPase"/>
</dbReference>
<evidence type="ECO:0000256" key="6">
    <source>
        <dbReference type="ARBA" id="ARBA00022737"/>
    </source>
</evidence>
<dbReference type="Gene3D" id="3.40.50.300">
    <property type="entry name" value="P-loop containing nucleotide triphosphate hydrolases"/>
    <property type="match status" value="2"/>
</dbReference>
<dbReference type="GeneID" id="593157"/>
<dbReference type="CDD" id="cd03250">
    <property type="entry name" value="ABCC_MRP_domain1"/>
    <property type="match status" value="1"/>
</dbReference>
<evidence type="ECO:0000256" key="13">
    <source>
        <dbReference type="SAM" id="MobiDB-lite"/>
    </source>
</evidence>
<dbReference type="SUPFAM" id="SSF90123">
    <property type="entry name" value="ABC transporter transmembrane region"/>
    <property type="match status" value="2"/>
</dbReference>
<dbReference type="InterPro" id="IPR011527">
    <property type="entry name" value="ABC1_TM_dom"/>
</dbReference>
<evidence type="ECO:0000256" key="11">
    <source>
        <dbReference type="ARBA" id="ARBA00023136"/>
    </source>
</evidence>
<dbReference type="OMA" id="WHVWKAY"/>
<feature type="domain" description="ABC transporter" evidence="15">
    <location>
        <begin position="722"/>
        <end position="952"/>
    </location>
</feature>
<dbReference type="PANTHER" id="PTHR24223:SF330">
    <property type="entry name" value="ATP-BINDING CASSETTE SUB-FAMILY C MEMBER 10"/>
    <property type="match status" value="1"/>
</dbReference>
<dbReference type="Proteomes" id="UP000007110">
    <property type="component" value="Unassembled WGS sequence"/>
</dbReference>
<keyword evidence="10 14" id="KW-1133">Transmembrane helix</keyword>
<dbReference type="InterPro" id="IPR003593">
    <property type="entry name" value="AAA+_ATPase"/>
</dbReference>
<feature type="transmembrane region" description="Helical" evidence="14">
    <location>
        <begin position="407"/>
        <end position="424"/>
    </location>
</feature>
<dbReference type="SUPFAM" id="SSF52540">
    <property type="entry name" value="P-loop containing nucleoside triphosphate hydrolases"/>
    <property type="match status" value="2"/>
</dbReference>
<dbReference type="GO" id="GO:0005886">
    <property type="term" value="C:plasma membrane"/>
    <property type="evidence" value="ECO:0000318"/>
    <property type="project" value="GO_Central"/>
</dbReference>
<evidence type="ECO:0000256" key="3">
    <source>
        <dbReference type="ARBA" id="ARBA00012191"/>
    </source>
</evidence>
<dbReference type="PANTHER" id="PTHR24223">
    <property type="entry name" value="ATP-BINDING CASSETTE SUB-FAMILY C"/>
    <property type="match status" value="1"/>
</dbReference>
<evidence type="ECO:0000313" key="17">
    <source>
        <dbReference type="EnsemblMetazoa" id="XP_030848145"/>
    </source>
</evidence>
<comment type="subcellular location">
    <subcellularLocation>
        <location evidence="1">Membrane</location>
        <topology evidence="1">Multi-pass membrane protein</topology>
    </subcellularLocation>
</comment>
<dbReference type="GO" id="GO:0015711">
    <property type="term" value="P:organic anion transport"/>
    <property type="evidence" value="ECO:0000318"/>
    <property type="project" value="GO_Central"/>
</dbReference>
<name>A0A7M7PB87_STRPU</name>
<protein>
    <recommendedName>
        <fullName evidence="3">ABC-type xenobiotic transporter</fullName>
        <ecNumber evidence="3">7.6.2.2</ecNumber>
    </recommendedName>
</protein>
<feature type="transmembrane region" description="Helical" evidence="14">
    <location>
        <begin position="481"/>
        <end position="503"/>
    </location>
</feature>
<feature type="transmembrane region" description="Helical" evidence="14">
    <location>
        <begin position="1183"/>
        <end position="1202"/>
    </location>
</feature>
<dbReference type="CDD" id="cd18598">
    <property type="entry name" value="ABC_6TM_MRP7_D1_like"/>
    <property type="match status" value="1"/>
</dbReference>
<dbReference type="PROSITE" id="PS50929">
    <property type="entry name" value="ABC_TM1F"/>
    <property type="match status" value="2"/>
</dbReference>
<dbReference type="RefSeq" id="XP_030848145.1">
    <property type="nucleotide sequence ID" value="XM_030992285.1"/>
</dbReference>
<evidence type="ECO:0000259" key="15">
    <source>
        <dbReference type="PROSITE" id="PS50893"/>
    </source>
</evidence>
<evidence type="ECO:0000256" key="14">
    <source>
        <dbReference type="SAM" id="Phobius"/>
    </source>
</evidence>
<evidence type="ECO:0000256" key="10">
    <source>
        <dbReference type="ARBA" id="ARBA00022989"/>
    </source>
</evidence>
<proteinExistence type="inferred from homology"/>
<dbReference type="Pfam" id="PF00664">
    <property type="entry name" value="ABC_membrane"/>
    <property type="match status" value="2"/>
</dbReference>
<keyword evidence="5 14" id="KW-0812">Transmembrane</keyword>
<keyword evidence="18" id="KW-1185">Reference proteome</keyword>
<evidence type="ECO:0000256" key="1">
    <source>
        <dbReference type="ARBA" id="ARBA00004141"/>
    </source>
</evidence>
<dbReference type="GO" id="GO:0055085">
    <property type="term" value="P:transmembrane transport"/>
    <property type="evidence" value="ECO:0000318"/>
    <property type="project" value="GO_Central"/>
</dbReference>
<feature type="transmembrane region" description="Helical" evidence="14">
    <location>
        <begin position="36"/>
        <end position="56"/>
    </location>
</feature>
<evidence type="ECO:0000256" key="7">
    <source>
        <dbReference type="ARBA" id="ARBA00022741"/>
    </source>
</evidence>
<reference evidence="18" key="1">
    <citation type="submission" date="2015-02" db="EMBL/GenBank/DDBJ databases">
        <title>Genome sequencing for Strongylocentrotus purpuratus.</title>
        <authorList>
            <person name="Murali S."/>
            <person name="Liu Y."/>
            <person name="Vee V."/>
            <person name="English A."/>
            <person name="Wang M."/>
            <person name="Skinner E."/>
            <person name="Han Y."/>
            <person name="Muzny D.M."/>
            <person name="Worley K.C."/>
            <person name="Gibbs R.A."/>
        </authorList>
    </citation>
    <scope>NUCLEOTIDE SEQUENCE</scope>
</reference>
<dbReference type="InterPro" id="IPR050173">
    <property type="entry name" value="ABC_transporter_C-like"/>
</dbReference>
<dbReference type="CDD" id="cd18605">
    <property type="entry name" value="ABC_6TM_MRP7_D2_like"/>
    <property type="match status" value="1"/>
</dbReference>
<dbReference type="EnsemblMetazoa" id="XM_030992285">
    <property type="protein sequence ID" value="XP_030848145"/>
    <property type="gene ID" value="LOC593157"/>
</dbReference>
<feature type="domain" description="ABC transmembrane type-1" evidence="16">
    <location>
        <begin position="1008"/>
        <end position="1327"/>
    </location>
</feature>
<comment type="catalytic activity">
    <reaction evidence="12">
        <text>ATP + H2O + xenobioticSide 1 = ADP + phosphate + xenobioticSide 2.</text>
        <dbReference type="EC" id="7.6.2.2"/>
    </reaction>
</comment>
<feature type="transmembrane region" description="Helical" evidence="14">
    <location>
        <begin position="509"/>
        <end position="532"/>
    </location>
</feature>
<feature type="transmembrane region" description="Helical" evidence="14">
    <location>
        <begin position="108"/>
        <end position="126"/>
    </location>
</feature>
<dbReference type="FunFam" id="3.40.50.300:FF:000163">
    <property type="entry name" value="Multidrug resistance-associated protein member 4"/>
    <property type="match status" value="1"/>
</dbReference>
<dbReference type="KEGG" id="spu:593157"/>
<keyword evidence="9" id="KW-1278">Translocase</keyword>
<organism evidence="17 18">
    <name type="scientific">Strongylocentrotus purpuratus</name>
    <name type="common">Purple sea urchin</name>
    <dbReference type="NCBI Taxonomy" id="7668"/>
    <lineage>
        <taxon>Eukaryota</taxon>
        <taxon>Metazoa</taxon>
        <taxon>Echinodermata</taxon>
        <taxon>Eleutherozoa</taxon>
        <taxon>Echinozoa</taxon>
        <taxon>Echinoidea</taxon>
        <taxon>Euechinoidea</taxon>
        <taxon>Echinacea</taxon>
        <taxon>Camarodonta</taxon>
        <taxon>Echinidea</taxon>
        <taxon>Strongylocentrotidae</taxon>
        <taxon>Strongylocentrotus</taxon>
    </lineage>
</organism>
<sequence length="1587" mass="177134">MASPVELFCWRHVINDTLWHQESPGHCSSGSIQKELMFGLVSHVLLALVSALYLCLDHTNERPTESTLKRSATLHVRLVIAVSSALVPALGPLLVQFTSSSRSAPADLLLDGTSSIAWLLMSLYLWKLRQQSGRLVRTHTPVMLVWSLTFVSQCVRLSVVINRILEDTSSTIEQEGIVVASSILQVMYLLTLLPTPGHTVVYHTNGDGLSACPTVKDNISGDSKTSKESAGKPSDSNHLAVEHASLFSKLTFGWVQDIMRKGANGQLKKASDVYKLPEKLTSSHVENYFSRFYSHGSTAFAEDVFDSKDSTSSIGSQRTTPNPVRNRYSGTQASTVKQEDGKVSKIPHDDNHKRISLSRALFRAFGVQIFLAGIFRLLAKICMFASPLLLHALLSYLENSNEPVRNGYLYAFGLCIATGLRAIINSHYGFRLVQLEMQLLATVMTTLYRKTLAVGSRALSTFTTGQITNMLNVDAWRIARLCYCVHDAWSVLLELAVILYLLYQQVGTSFIIGVGLALLIMPLSKLIMTKIIRYHRKLMKHKDSRVKMMHEVLNGMRVIKFFAWERHFKKEIDELRSDELGSLKGIRYYCALNHCVCSTTPILIALCTFTSYTLLGNELTAAKVFTCLALFSMLDGPVNGIPWVLNSLLEGWVSFKRIQKYLDLEETDLTFYYLPGNHPSAEREEALRIKQGIFYWEHPKKKDDDKKDKEGKHNNRKKSKEEKIKDDTENEGRDTKEHPNIVKLQEIDLHVKKGQLVGVIGKVGSGKTSLLSSVLADMVKESGSISVAGLHQGFGVATQEPWLQHATVKENILFGREYDAERYRQVVEACALLADLKILPAGDDTEIGEKGITLSGGQKARVALARAVYQDSEIYLLDDPLAAVDAQVGQHIFSKCIMGLLRNKTRILCTHHTRFLVDADVVVVMEDFKILKKGPPSEVFNNPKYAGHLKHCELDTKVEAKVSDSEVKGHDGNAKKEVVEEEEKEEGVVKSEVYQWYWNAIGNNLASFILLTFVLMQVTSNVSDWWLSYWVSQTRGDPEETIASPHQPSHTHPINLSMDLASQGYWSPDGSHAEESISASPLFYLRVYAGVVGLSSLFNLLNTFIFCYGAIRAATAIHDGLLNSILRAPISFFDATPVGRIISRFTADVSTIDLDMTFSVHHLFSEVLCFVGAIILSSYSLPWFIFCLIPLGVICYYMQDYYRKTSRELRRITSISNSAICSHFSETLAGLTVIKGMRATKRFRMENRSKLDLFQRAWLCSDAVSHWMFFRLKLLGVAMVTIVSVSAILQHQFQTIDPGLVGLAVTYALANTHRLISVINTLTELEKQMISTERVHHYTTAIANEPQLGLVKAPSLWPQRGVVKFSNVQFSYREDHPRALSGVDFETRPGEKVGIVGRTGSGKSTLFLVLFRMVNIQEGSVTVDGLDLAELSLEVVRSRLAIIPQDPFLFSASVRKNLDPVGQFSDSELWCVLKKCHMEDVVSRMGGLEASAGEGGKQFSTGQKQLVCLARAMLTRAKVLCIDEATASVDMATDDLLQQAIKEEFQDNTILTIAHRLNTLRDSDRILVMDAGRVAKFEKTNVTTVEM</sequence>
<accession>A0A7M7PB87</accession>
<keyword evidence="4" id="KW-0813">Transport</keyword>
<dbReference type="OrthoDB" id="6500128at2759"/>
<dbReference type="InParanoid" id="A0A7M7PB87"/>
<dbReference type="CDD" id="cd03244">
    <property type="entry name" value="ABCC_MRP_domain2"/>
    <property type="match status" value="1"/>
</dbReference>
<dbReference type="FunFam" id="1.20.1560.10:FF:000037">
    <property type="entry name" value="ATP-binding cassette subfamily C member 10"/>
    <property type="match status" value="1"/>
</dbReference>
<evidence type="ECO:0000256" key="4">
    <source>
        <dbReference type="ARBA" id="ARBA00022448"/>
    </source>
</evidence>
<evidence type="ECO:0000256" key="5">
    <source>
        <dbReference type="ARBA" id="ARBA00022692"/>
    </source>
</evidence>
<evidence type="ECO:0000259" key="16">
    <source>
        <dbReference type="PROSITE" id="PS50929"/>
    </source>
</evidence>
<dbReference type="Gene3D" id="1.20.1560.10">
    <property type="entry name" value="ABC transporter type 1, transmembrane domain"/>
    <property type="match status" value="2"/>
</dbReference>
<feature type="domain" description="ABC transporter" evidence="15">
    <location>
        <begin position="1363"/>
        <end position="1587"/>
    </location>
</feature>
<dbReference type="Pfam" id="PF00005">
    <property type="entry name" value="ABC_tran"/>
    <property type="match status" value="2"/>
</dbReference>
<dbReference type="GO" id="GO:0016887">
    <property type="term" value="F:ATP hydrolysis activity"/>
    <property type="evidence" value="ECO:0007669"/>
    <property type="project" value="InterPro"/>
</dbReference>
<feature type="transmembrane region" description="Helical" evidence="14">
    <location>
        <begin position="76"/>
        <end position="96"/>
    </location>
</feature>
<feature type="transmembrane region" description="Helical" evidence="14">
    <location>
        <begin position="1274"/>
        <end position="1293"/>
    </location>
</feature>
<evidence type="ECO:0000256" key="8">
    <source>
        <dbReference type="ARBA" id="ARBA00022840"/>
    </source>
</evidence>
<feature type="compositionally biased region" description="Polar residues" evidence="13">
    <location>
        <begin position="310"/>
        <end position="334"/>
    </location>
</feature>
<dbReference type="InterPro" id="IPR017871">
    <property type="entry name" value="ABC_transporter-like_CS"/>
</dbReference>
<dbReference type="PROSITE" id="PS50893">
    <property type="entry name" value="ABC_TRANSPORTER_2"/>
    <property type="match status" value="2"/>
</dbReference>
<comment type="similarity">
    <text evidence="2">Belongs to the ABC transporter superfamily. ABCC family. Conjugate transporter (TC 3.A.1.208) subfamily.</text>
</comment>
<dbReference type="InterPro" id="IPR003439">
    <property type="entry name" value="ABC_transporter-like_ATP-bd"/>
</dbReference>
<dbReference type="EC" id="7.6.2.2" evidence="3"/>
<keyword evidence="11 14" id="KW-0472">Membrane</keyword>
<dbReference type="GO" id="GO:0005524">
    <property type="term" value="F:ATP binding"/>
    <property type="evidence" value="ECO:0007669"/>
    <property type="project" value="UniProtKB-KW"/>
</dbReference>
<keyword evidence="7" id="KW-0547">Nucleotide-binding</keyword>
<reference evidence="17" key="2">
    <citation type="submission" date="2021-01" db="UniProtKB">
        <authorList>
            <consortium name="EnsemblMetazoa"/>
        </authorList>
    </citation>
    <scope>IDENTIFICATION</scope>
</reference>
<dbReference type="GO" id="GO:0008559">
    <property type="term" value="F:ABC-type xenobiotic transporter activity"/>
    <property type="evidence" value="ECO:0000318"/>
    <property type="project" value="GO_Central"/>
</dbReference>
<feature type="transmembrane region" description="Helical" evidence="14">
    <location>
        <begin position="361"/>
        <end position="387"/>
    </location>
</feature>
<dbReference type="InterPro" id="IPR036640">
    <property type="entry name" value="ABC1_TM_sf"/>
</dbReference>
<feature type="region of interest" description="Disordered" evidence="13">
    <location>
        <begin position="308"/>
        <end position="334"/>
    </location>
</feature>
<evidence type="ECO:0000256" key="2">
    <source>
        <dbReference type="ARBA" id="ARBA00009726"/>
    </source>
</evidence>
<feature type="region of interest" description="Disordered" evidence="13">
    <location>
        <begin position="701"/>
        <end position="739"/>
    </location>
</feature>
<evidence type="ECO:0000256" key="12">
    <source>
        <dbReference type="ARBA" id="ARBA00034018"/>
    </source>
</evidence>
<dbReference type="SMART" id="SM00382">
    <property type="entry name" value="AAA"/>
    <property type="match status" value="2"/>
</dbReference>
<dbReference type="FunFam" id="3.40.50.300:FF:000997">
    <property type="entry name" value="Multidrug resistance-associated protein 1"/>
    <property type="match status" value="1"/>
</dbReference>
<evidence type="ECO:0000256" key="9">
    <source>
        <dbReference type="ARBA" id="ARBA00022967"/>
    </source>
</evidence>